<evidence type="ECO:0000256" key="9">
    <source>
        <dbReference type="ARBA" id="ARBA00023136"/>
    </source>
</evidence>
<dbReference type="PANTHER" id="PTHR30046">
    <property type="entry name" value="FLAGELLAR M-RING PROTEIN"/>
    <property type="match status" value="1"/>
</dbReference>
<sequence length="476" mass="51853">MRQFFSSMSQRARMAFAGGVLLIACATAAFAWWAMHPPYGVLFRDLRESDAAEITASLTQMQIPYRLEEGGKAIMVPDAQVYETRMKLVSQGVPKGGSVGFELFKDSDYGVTEFAQKVNFQRALQGELERTIASMDEVASSRVHLTIRRTDLFAREQEASKASVTLSLRPQKHVGAREVVGIQRLVASAVDGLVSDSVVVLDDKGMVLSNHTTDGQSGIAMGDRLDEQGKLETQMRARVGELLHRVLMTDDFTVSVDVRLNYDHVKQVREQLIAQGKDGNGLLVREKIGATGRVADESDPEHSKPGATSNDREVEYAHGREQEEVVQAPGRIERVSVGIVIPATLPQSELGKLSQVISAGLGLDASRGDKVDIAAIAPPEPVKPLHAVTTAASAEAPAAHLPASTNDPVTDAESDTTSLSRNFAPWMYPLLAVLALTLVIALLRGTRSSARRLSAQEREQELLRLRQWIEAAEVDR</sequence>
<evidence type="ECO:0000256" key="10">
    <source>
        <dbReference type="ARBA" id="ARBA00023143"/>
    </source>
</evidence>
<keyword evidence="10" id="KW-0975">Bacterial flagellum</keyword>
<name>A0A369UMX3_9GAMM</name>
<reference evidence="16 17" key="1">
    <citation type="submission" date="2018-07" db="EMBL/GenBank/DDBJ databases">
        <title>Dyella tabacisoli L4-6T, whole genome shotgun sequence.</title>
        <authorList>
            <person name="Zhou X.-K."/>
            <person name="Li W.-J."/>
            <person name="Duan Y.-Q."/>
        </authorList>
    </citation>
    <scope>NUCLEOTIDE SEQUENCE [LARGE SCALE GENOMIC DNA]</scope>
    <source>
        <strain evidence="16 17">L4-6</strain>
    </source>
</reference>
<feature type="region of interest" description="Disordered" evidence="12">
    <location>
        <begin position="291"/>
        <end position="318"/>
    </location>
</feature>
<feature type="transmembrane region" description="Helical" evidence="13">
    <location>
        <begin position="426"/>
        <end position="443"/>
    </location>
</feature>
<dbReference type="GO" id="GO:0009431">
    <property type="term" value="C:bacterial-type flagellum basal body, MS ring"/>
    <property type="evidence" value="ECO:0007669"/>
    <property type="project" value="InterPro"/>
</dbReference>
<comment type="similarity">
    <text evidence="4">Belongs to the FliF family.</text>
</comment>
<evidence type="ECO:0000256" key="5">
    <source>
        <dbReference type="ARBA" id="ARBA00017949"/>
    </source>
</evidence>
<dbReference type="PROSITE" id="PS51257">
    <property type="entry name" value="PROKAR_LIPOPROTEIN"/>
    <property type="match status" value="1"/>
</dbReference>
<evidence type="ECO:0000256" key="12">
    <source>
        <dbReference type="SAM" id="MobiDB-lite"/>
    </source>
</evidence>
<dbReference type="GO" id="GO:0003774">
    <property type="term" value="F:cytoskeletal motor activity"/>
    <property type="evidence" value="ECO:0007669"/>
    <property type="project" value="InterPro"/>
</dbReference>
<dbReference type="PIRSF" id="PIRSF004862">
    <property type="entry name" value="FliF"/>
    <property type="match status" value="1"/>
</dbReference>
<evidence type="ECO:0000259" key="15">
    <source>
        <dbReference type="Pfam" id="PF08345"/>
    </source>
</evidence>
<keyword evidence="16" id="KW-0969">Cilium</keyword>
<dbReference type="NCBIfam" id="TIGR00206">
    <property type="entry name" value="fliF"/>
    <property type="match status" value="1"/>
</dbReference>
<keyword evidence="16" id="KW-0282">Flagellum</keyword>
<evidence type="ECO:0000313" key="17">
    <source>
        <dbReference type="Proteomes" id="UP000253782"/>
    </source>
</evidence>
<keyword evidence="6" id="KW-1003">Cell membrane</keyword>
<accession>A0A369UMX3</accession>
<keyword evidence="8 13" id="KW-1133">Transmembrane helix</keyword>
<comment type="subcellular location">
    <subcellularLocation>
        <location evidence="2">Bacterial flagellum basal body</location>
    </subcellularLocation>
    <subcellularLocation>
        <location evidence="3">Cell membrane</location>
        <topology evidence="3">Multi-pass membrane protein</topology>
    </subcellularLocation>
</comment>
<dbReference type="AlphaFoldDB" id="A0A369UMX3"/>
<evidence type="ECO:0000256" key="6">
    <source>
        <dbReference type="ARBA" id="ARBA00022475"/>
    </source>
</evidence>
<dbReference type="OrthoDB" id="8554211at2"/>
<evidence type="ECO:0000256" key="1">
    <source>
        <dbReference type="ARBA" id="ARBA00003820"/>
    </source>
</evidence>
<comment type="subunit">
    <text evidence="11">The basal body constitutes a major portion of the flagellar organelle and consists of four rings (L,P,S, and M) mounted on a central rod. The M ring is integral to the inner membrane of the cell and may be connected to the flagellar rod via the S ring. The S (supramembrane ring) lies just distal to the M ring. The L and P rings lie in the outer membrane and the periplasmic space, respectively.</text>
</comment>
<evidence type="ECO:0000313" key="16">
    <source>
        <dbReference type="EMBL" id="RDD81425.1"/>
    </source>
</evidence>
<keyword evidence="17" id="KW-1185">Reference proteome</keyword>
<keyword evidence="16" id="KW-0966">Cell projection</keyword>
<evidence type="ECO:0000256" key="2">
    <source>
        <dbReference type="ARBA" id="ARBA00004117"/>
    </source>
</evidence>
<feature type="region of interest" description="Disordered" evidence="12">
    <location>
        <begin position="393"/>
        <end position="416"/>
    </location>
</feature>
<protein>
    <recommendedName>
        <fullName evidence="5">Flagellar M-ring protein</fullName>
    </recommendedName>
</protein>
<evidence type="ECO:0000256" key="7">
    <source>
        <dbReference type="ARBA" id="ARBA00022692"/>
    </source>
</evidence>
<dbReference type="GO" id="GO:0005886">
    <property type="term" value="C:plasma membrane"/>
    <property type="evidence" value="ECO:0007669"/>
    <property type="project" value="UniProtKB-SubCell"/>
</dbReference>
<keyword evidence="7 13" id="KW-0812">Transmembrane</keyword>
<feature type="domain" description="Flagellar M-ring N-terminal" evidence="14">
    <location>
        <begin position="36"/>
        <end position="209"/>
    </location>
</feature>
<evidence type="ECO:0000256" key="8">
    <source>
        <dbReference type="ARBA" id="ARBA00022989"/>
    </source>
</evidence>
<dbReference type="Gene3D" id="3.30.300.30">
    <property type="match status" value="1"/>
</dbReference>
<dbReference type="InterPro" id="IPR043427">
    <property type="entry name" value="YscJ/FliF"/>
</dbReference>
<dbReference type="RefSeq" id="WP_114845768.1">
    <property type="nucleotide sequence ID" value="NZ_JBHSPE010000020.1"/>
</dbReference>
<evidence type="ECO:0000256" key="3">
    <source>
        <dbReference type="ARBA" id="ARBA00004651"/>
    </source>
</evidence>
<dbReference type="EMBL" id="QQAH01000010">
    <property type="protein sequence ID" value="RDD81425.1"/>
    <property type="molecule type" value="Genomic_DNA"/>
</dbReference>
<dbReference type="PANTHER" id="PTHR30046:SF0">
    <property type="entry name" value="FLAGELLAR M-RING PROTEIN"/>
    <property type="match status" value="1"/>
</dbReference>
<evidence type="ECO:0000256" key="4">
    <source>
        <dbReference type="ARBA" id="ARBA00007971"/>
    </source>
</evidence>
<evidence type="ECO:0000259" key="14">
    <source>
        <dbReference type="Pfam" id="PF01514"/>
    </source>
</evidence>
<dbReference type="InterPro" id="IPR000067">
    <property type="entry name" value="FlgMring_FliF"/>
</dbReference>
<feature type="compositionally biased region" description="Low complexity" evidence="12">
    <location>
        <begin position="393"/>
        <end position="404"/>
    </location>
</feature>
<comment type="caution">
    <text evidence="16">The sequence shown here is derived from an EMBL/GenBank/DDBJ whole genome shotgun (WGS) entry which is preliminary data.</text>
</comment>
<dbReference type="InterPro" id="IPR045851">
    <property type="entry name" value="AMP-bd_C_sf"/>
</dbReference>
<dbReference type="InterPro" id="IPR013556">
    <property type="entry name" value="Flag_M-ring_C"/>
</dbReference>
<dbReference type="PRINTS" id="PR01009">
    <property type="entry name" value="FLGMRINGFLIF"/>
</dbReference>
<dbReference type="Proteomes" id="UP000253782">
    <property type="component" value="Unassembled WGS sequence"/>
</dbReference>
<organism evidence="16 17">
    <name type="scientific">Dyella tabacisoli</name>
    <dbReference type="NCBI Taxonomy" id="2282381"/>
    <lineage>
        <taxon>Bacteria</taxon>
        <taxon>Pseudomonadati</taxon>
        <taxon>Pseudomonadota</taxon>
        <taxon>Gammaproteobacteria</taxon>
        <taxon>Lysobacterales</taxon>
        <taxon>Rhodanobacteraceae</taxon>
        <taxon>Dyella</taxon>
    </lineage>
</organism>
<evidence type="ECO:0000256" key="11">
    <source>
        <dbReference type="ARBA" id="ARBA00025936"/>
    </source>
</evidence>
<dbReference type="Pfam" id="PF01514">
    <property type="entry name" value="YscJ_FliF"/>
    <property type="match status" value="1"/>
</dbReference>
<comment type="function">
    <text evidence="1">The M ring may be actively involved in energy transduction.</text>
</comment>
<keyword evidence="9 13" id="KW-0472">Membrane</keyword>
<evidence type="ECO:0000256" key="13">
    <source>
        <dbReference type="SAM" id="Phobius"/>
    </source>
</evidence>
<dbReference type="InterPro" id="IPR006182">
    <property type="entry name" value="FliF_N_dom"/>
</dbReference>
<proteinExistence type="inferred from homology"/>
<dbReference type="GO" id="GO:0071973">
    <property type="term" value="P:bacterial-type flagellum-dependent cell motility"/>
    <property type="evidence" value="ECO:0007669"/>
    <property type="project" value="InterPro"/>
</dbReference>
<dbReference type="Pfam" id="PF08345">
    <property type="entry name" value="YscJ_FliF_C"/>
    <property type="match status" value="1"/>
</dbReference>
<feature type="domain" description="Flagellar M-ring C-terminal" evidence="15">
    <location>
        <begin position="243"/>
        <end position="376"/>
    </location>
</feature>
<gene>
    <name evidence="16" type="primary">fliF</name>
    <name evidence="16" type="ORF">DVJ77_11980</name>
</gene>